<dbReference type="RefSeq" id="WP_150152217.1">
    <property type="nucleotide sequence ID" value="NZ_CP043959.1"/>
</dbReference>
<reference evidence="2 3" key="1">
    <citation type="submission" date="2019-09" db="EMBL/GenBank/DDBJ databases">
        <title>Draft genome sequence of the Ebosin-producing strain Streptomyces sp. 139.</title>
        <authorList>
            <person name="Ai L."/>
            <person name="Geng M."/>
            <person name="Ma M."/>
            <person name="Bai L."/>
        </authorList>
    </citation>
    <scope>NUCLEOTIDE SEQUENCE [LARGE SCALE GENOMIC DNA]</scope>
    <source>
        <strain evidence="2 3">139</strain>
    </source>
</reference>
<proteinExistence type="predicted"/>
<dbReference type="Proteomes" id="UP000324308">
    <property type="component" value="Chromosome"/>
</dbReference>
<gene>
    <name evidence="2" type="ORF">F3L20_03875</name>
</gene>
<feature type="compositionally biased region" description="Low complexity" evidence="1">
    <location>
        <begin position="111"/>
        <end position="126"/>
    </location>
</feature>
<dbReference type="EMBL" id="CP043959">
    <property type="protein sequence ID" value="QER85120.1"/>
    <property type="molecule type" value="Genomic_DNA"/>
</dbReference>
<evidence type="ECO:0000256" key="1">
    <source>
        <dbReference type="SAM" id="MobiDB-lite"/>
    </source>
</evidence>
<accession>A0ABX5ZLJ3</accession>
<protein>
    <submittedName>
        <fullName evidence="2">Uncharacterized protein</fullName>
    </submittedName>
</protein>
<evidence type="ECO:0000313" key="2">
    <source>
        <dbReference type="EMBL" id="QER85120.1"/>
    </source>
</evidence>
<evidence type="ECO:0000313" key="3">
    <source>
        <dbReference type="Proteomes" id="UP000324308"/>
    </source>
</evidence>
<keyword evidence="3" id="KW-1185">Reference proteome</keyword>
<feature type="region of interest" description="Disordered" evidence="1">
    <location>
        <begin position="79"/>
        <end position="220"/>
    </location>
</feature>
<sequence>MRPVVDQGVRPVGQRVVRPVVDQVLRPTGQRIVRPVAEPILRPVVGQVLRPVGQLVRGVTEELGAGTVTVPAPHLPGLPVRLLPTPHAAGPQAPPAPPSAPHIRDGRAQDTPATPATHGPAAATSASVLGTHPTPRPDGQHPAPAARASSPQVPRTPAEGAPDGTLGSGSAVDQGTARHGDPGAVPAYRRPTPRLVPGATVRADAPGTRDHTRDVPVPPA</sequence>
<organism evidence="2 3">
    <name type="scientific">Streptomyces tendae</name>
    <dbReference type="NCBI Taxonomy" id="1932"/>
    <lineage>
        <taxon>Bacteria</taxon>
        <taxon>Bacillati</taxon>
        <taxon>Actinomycetota</taxon>
        <taxon>Actinomycetes</taxon>
        <taxon>Kitasatosporales</taxon>
        <taxon>Streptomycetaceae</taxon>
        <taxon>Streptomyces</taxon>
    </lineage>
</organism>
<name>A0ABX5ZLJ3_STRTE</name>